<dbReference type="Proteomes" id="UP000636891">
    <property type="component" value="Unassembled WGS sequence"/>
</dbReference>
<reference evidence="1 2" key="1">
    <citation type="submission" date="2020-08" db="EMBL/GenBank/DDBJ databases">
        <title>Genome public.</title>
        <authorList>
            <person name="Liu C."/>
            <person name="Sun Q."/>
        </authorList>
    </citation>
    <scope>NUCLEOTIDE SEQUENCE [LARGE SCALE GENOMIC DNA]</scope>
    <source>
        <strain evidence="1 2">New-7</strain>
    </source>
</reference>
<accession>A0ABR7CMU6</accession>
<dbReference type="Pfam" id="PF17170">
    <property type="entry name" value="DUF5128"/>
    <property type="match status" value="1"/>
</dbReference>
<dbReference type="SUPFAM" id="SSF63825">
    <property type="entry name" value="YWTD domain"/>
    <property type="match status" value="1"/>
</dbReference>
<dbReference type="EMBL" id="JACOOK010000003">
    <property type="protein sequence ID" value="MBC5616545.1"/>
    <property type="molecule type" value="Genomic_DNA"/>
</dbReference>
<protein>
    <submittedName>
        <fullName evidence="1">6-bladed beta-propeller</fullName>
    </submittedName>
</protein>
<gene>
    <name evidence="1" type="ORF">H8S08_05870</name>
</gene>
<name>A0ABR7CMU6_9BACT</name>
<evidence type="ECO:0000313" key="1">
    <source>
        <dbReference type="EMBL" id="MBC5616545.1"/>
    </source>
</evidence>
<keyword evidence="2" id="KW-1185">Reference proteome</keyword>
<organism evidence="1 2">
    <name type="scientific">Alistipes hominis</name>
    <dbReference type="NCBI Taxonomy" id="2763015"/>
    <lineage>
        <taxon>Bacteria</taxon>
        <taxon>Pseudomonadati</taxon>
        <taxon>Bacteroidota</taxon>
        <taxon>Bacteroidia</taxon>
        <taxon>Bacteroidales</taxon>
        <taxon>Rikenellaceae</taxon>
        <taxon>Alistipes</taxon>
    </lineage>
</organism>
<dbReference type="RefSeq" id="WP_186965858.1">
    <property type="nucleotide sequence ID" value="NZ_JACOOK010000003.1"/>
</dbReference>
<evidence type="ECO:0000313" key="2">
    <source>
        <dbReference type="Proteomes" id="UP000636891"/>
    </source>
</evidence>
<sequence>MYRRASSDSLTRLWIEPKKDGVSGAELFDSLRFVQLETTPESMFDYVRCLKLLNGKFYLLDRMGTKLLCFDRDGKFLKKFEARGNGPDEYFMLCFLAADPVSKKILVADDVVRKIFIFDELLNLEHVVKVDFAPKQVIAFRDDMILRYENDNKEQYQDSLLRDYDLHWIDLKGDVVQGMIRNRTPKYGLSFLSASGYLDNGDILYYPTLGDTVYRVAVSERTVSPAYIIESGDEDVKLLNDEQRREMDPNAELPEYEKRNYFFPVEFFNVGSHILLRSGMDDMYLYSKNSGNAIRYDKTLENMSGDRTFDYLTSIIYACDGDWCYGPHHAITLQYMAKDYGFSGKYKAMIDSMETDANLFLACFKVKDF</sequence>
<proteinExistence type="predicted"/>
<comment type="caution">
    <text evidence="1">The sequence shown here is derived from an EMBL/GenBank/DDBJ whole genome shotgun (WGS) entry which is preliminary data.</text>
</comment>